<dbReference type="InterPro" id="IPR002901">
    <property type="entry name" value="MGlyc_endo_b_GlcNAc-like_dom"/>
</dbReference>
<evidence type="ECO:0000259" key="1">
    <source>
        <dbReference type="SMART" id="SM00047"/>
    </source>
</evidence>
<feature type="domain" description="Mannosyl-glycoprotein endo-beta-N-acetylglucosamidase-like" evidence="1">
    <location>
        <begin position="137"/>
        <end position="296"/>
    </location>
</feature>
<comment type="caution">
    <text evidence="2">The sequence shown here is derived from an EMBL/GenBank/DDBJ whole genome shotgun (WGS) entry which is preliminary data.</text>
</comment>
<evidence type="ECO:0000313" key="2">
    <source>
        <dbReference type="EMBL" id="GAA0728620.1"/>
    </source>
</evidence>
<protein>
    <submittedName>
        <fullName evidence="2">Glucosaminidase domain-containing protein</fullName>
    </submittedName>
</protein>
<dbReference type="RefSeq" id="WP_343770601.1">
    <property type="nucleotide sequence ID" value="NZ_BAAACF010000003.1"/>
</dbReference>
<dbReference type="SMART" id="SM00047">
    <property type="entry name" value="LYZ2"/>
    <property type="match status" value="1"/>
</dbReference>
<dbReference type="Proteomes" id="UP001500339">
    <property type="component" value="Unassembled WGS sequence"/>
</dbReference>
<dbReference type="InterPro" id="IPR053195">
    <property type="entry name" value="Bax-like"/>
</dbReference>
<dbReference type="PANTHER" id="PTHR40572">
    <property type="entry name" value="PROTEIN BAX"/>
    <property type="match status" value="1"/>
</dbReference>
<sequence>MRKLKRLFRALFFIIFIVAIFKVVNDLNLKKDVIPKSAMRIYIKASDEISENKLQVNWKYVAALDSIRINNDFSKATIEDAKKIAAKFLETNTSENKFKNSKYKLLTFDEVINKFSYTDKEKQKVYKFLEVINDKYLVEVNDEKKDFINELTPIAISIYKEYSILPSILIGQAIIESNWGNSTLSAEHNNLFGIKSTKSWKGKVVDMKTSENYNDTIVATFRAYDSKKDSLDDYAQFLKNNKRYKENGVFNATDYINQAKAIDKAGYSTKKDETGKNMYADLLTQIIKEYNLQLIDCKFQQESF</sequence>
<dbReference type="Gene3D" id="1.10.530.10">
    <property type="match status" value="1"/>
</dbReference>
<gene>
    <name evidence="2" type="ORF">GCM10008905_27800</name>
</gene>
<evidence type="ECO:0000313" key="3">
    <source>
        <dbReference type="Proteomes" id="UP001500339"/>
    </source>
</evidence>
<accession>A0ABP3UD42</accession>
<keyword evidence="3" id="KW-1185">Reference proteome</keyword>
<dbReference type="EMBL" id="BAAACF010000003">
    <property type="protein sequence ID" value="GAA0728620.1"/>
    <property type="molecule type" value="Genomic_DNA"/>
</dbReference>
<organism evidence="2 3">
    <name type="scientific">Clostridium malenominatum</name>
    <dbReference type="NCBI Taxonomy" id="1539"/>
    <lineage>
        <taxon>Bacteria</taxon>
        <taxon>Bacillati</taxon>
        <taxon>Bacillota</taxon>
        <taxon>Clostridia</taxon>
        <taxon>Eubacteriales</taxon>
        <taxon>Clostridiaceae</taxon>
        <taxon>Clostridium</taxon>
    </lineage>
</organism>
<proteinExistence type="predicted"/>
<reference evidence="3" key="1">
    <citation type="journal article" date="2019" name="Int. J. Syst. Evol. Microbiol.">
        <title>The Global Catalogue of Microorganisms (GCM) 10K type strain sequencing project: providing services to taxonomists for standard genome sequencing and annotation.</title>
        <authorList>
            <consortium name="The Broad Institute Genomics Platform"/>
            <consortium name="The Broad Institute Genome Sequencing Center for Infectious Disease"/>
            <person name="Wu L."/>
            <person name="Ma J."/>
        </authorList>
    </citation>
    <scope>NUCLEOTIDE SEQUENCE [LARGE SCALE GENOMIC DNA]</scope>
    <source>
        <strain evidence="3">JCM 1405</strain>
    </source>
</reference>
<dbReference type="PANTHER" id="PTHR40572:SF1">
    <property type="entry name" value="PROTEIN BAX"/>
    <property type="match status" value="1"/>
</dbReference>
<name>A0ABP3UD42_9CLOT</name>
<dbReference type="Pfam" id="PF01832">
    <property type="entry name" value="Glucosaminidase"/>
    <property type="match status" value="1"/>
</dbReference>